<evidence type="ECO:0000313" key="2">
    <source>
        <dbReference type="EMBL" id="KQC31387.1"/>
    </source>
</evidence>
<protein>
    <recommendedName>
        <fullName evidence="4">Lipoprotein</fullName>
    </recommendedName>
</protein>
<name>A0A0N8WGF9_9FLAO</name>
<organism evidence="2 3">
    <name type="scientific">Flagellimonas eckloniae</name>
    <dbReference type="NCBI Taxonomy" id="346185"/>
    <lineage>
        <taxon>Bacteria</taxon>
        <taxon>Pseudomonadati</taxon>
        <taxon>Bacteroidota</taxon>
        <taxon>Flavobacteriia</taxon>
        <taxon>Flavobacteriales</taxon>
        <taxon>Flavobacteriaceae</taxon>
        <taxon>Flagellimonas</taxon>
    </lineage>
</organism>
<comment type="caution">
    <text evidence="2">The sequence shown here is derived from an EMBL/GenBank/DDBJ whole genome shotgun (WGS) entry which is preliminary data.</text>
</comment>
<dbReference type="PROSITE" id="PS51257">
    <property type="entry name" value="PROKAR_LIPOPROTEIN"/>
    <property type="match status" value="1"/>
</dbReference>
<sequence>MKNTKRAASLFLGSMLLFLGACQQIPKKEKPHEKPREKVEPPKQIISLEESKSLFDNYSRNRAGLIETYEKEHYPKEEFHVARFVSWDFDTIKQYIAFIEQEAKTAEVDISSLRFYFANYPDKNDFPDKDRIEHARQNSIFILPAMEVDGQDYGFYIGADGKAKLVKDAVGEQGIGNISDDREKSYAGFAPNLSTAPPIYAAQSLTLNRGNSAPPPPHDY</sequence>
<dbReference type="STRING" id="346185.AAY42_16970"/>
<keyword evidence="3" id="KW-1185">Reference proteome</keyword>
<evidence type="ECO:0000313" key="3">
    <source>
        <dbReference type="Proteomes" id="UP000050827"/>
    </source>
</evidence>
<gene>
    <name evidence="2" type="ORF">AAY42_16970</name>
</gene>
<feature type="signal peptide" evidence="1">
    <location>
        <begin position="1"/>
        <end position="23"/>
    </location>
</feature>
<dbReference type="Proteomes" id="UP000050827">
    <property type="component" value="Unassembled WGS sequence"/>
</dbReference>
<evidence type="ECO:0000256" key="1">
    <source>
        <dbReference type="SAM" id="SignalP"/>
    </source>
</evidence>
<dbReference type="RefSeq" id="WP_055397364.1">
    <property type="nucleotide sequence ID" value="NZ_LCTZ01000002.1"/>
</dbReference>
<evidence type="ECO:0008006" key="4">
    <source>
        <dbReference type="Google" id="ProtNLM"/>
    </source>
</evidence>
<proteinExistence type="predicted"/>
<dbReference type="OrthoDB" id="1427559at2"/>
<dbReference type="AlphaFoldDB" id="A0A0N8WGF9"/>
<dbReference type="EMBL" id="LCTZ01000002">
    <property type="protein sequence ID" value="KQC31387.1"/>
    <property type="molecule type" value="Genomic_DNA"/>
</dbReference>
<dbReference type="PATRIC" id="fig|1547436.3.peg.3496"/>
<reference evidence="2 3" key="1">
    <citation type="submission" date="2015-04" db="EMBL/GenBank/DDBJ databases">
        <title>Complete genome of flavobacterium.</title>
        <authorList>
            <person name="Kwon Y.M."/>
            <person name="Kim S.-J."/>
        </authorList>
    </citation>
    <scope>NUCLEOTIDE SEQUENCE [LARGE SCALE GENOMIC DNA]</scope>
    <source>
        <strain evidence="2 3">DK169</strain>
    </source>
</reference>
<accession>A0A0N8WGF9</accession>
<feature type="chain" id="PRO_5006033949" description="Lipoprotein" evidence="1">
    <location>
        <begin position="24"/>
        <end position="220"/>
    </location>
</feature>
<keyword evidence="1" id="KW-0732">Signal</keyword>